<dbReference type="EMBL" id="AVOT02017679">
    <property type="protein sequence ID" value="MBW0503989.1"/>
    <property type="molecule type" value="Genomic_DNA"/>
</dbReference>
<organism evidence="2 3">
    <name type="scientific">Austropuccinia psidii MF-1</name>
    <dbReference type="NCBI Taxonomy" id="1389203"/>
    <lineage>
        <taxon>Eukaryota</taxon>
        <taxon>Fungi</taxon>
        <taxon>Dikarya</taxon>
        <taxon>Basidiomycota</taxon>
        <taxon>Pucciniomycotina</taxon>
        <taxon>Pucciniomycetes</taxon>
        <taxon>Pucciniales</taxon>
        <taxon>Sphaerophragmiaceae</taxon>
        <taxon>Austropuccinia</taxon>
    </lineage>
</organism>
<evidence type="ECO:0000313" key="2">
    <source>
        <dbReference type="EMBL" id="MBW0503989.1"/>
    </source>
</evidence>
<accession>A0A9Q3DIK6</accession>
<name>A0A9Q3DIK6_9BASI</name>
<sequence length="210" mass="23761">MTTRRESQYFIQSDGCGLRSTVDPSKGVRKGQIPSGTESTQVSSISKMQFPDMSMISEPELELSMSNSHRDKSHFQGSNRHLYEPLQAVLHSVQGHRLENVATNPPRSDELLAYPEKLVKEEEIVRYSNGWNPLSSKPQIKRIKEYHYKKKEGRKEEAPVPSTRKPQANQLPIKGRRTRKGIGGNHIPQVTGSQKSKKMPWTRSSTGPEP</sequence>
<dbReference type="AlphaFoldDB" id="A0A9Q3DIK6"/>
<protein>
    <submittedName>
        <fullName evidence="2">Uncharacterized protein</fullName>
    </submittedName>
</protein>
<feature type="region of interest" description="Disordered" evidence="1">
    <location>
        <begin position="150"/>
        <end position="210"/>
    </location>
</feature>
<dbReference type="Proteomes" id="UP000765509">
    <property type="component" value="Unassembled WGS sequence"/>
</dbReference>
<keyword evidence="3" id="KW-1185">Reference proteome</keyword>
<feature type="compositionally biased region" description="Polar residues" evidence="1">
    <location>
        <begin position="34"/>
        <end position="45"/>
    </location>
</feature>
<comment type="caution">
    <text evidence="2">The sequence shown here is derived from an EMBL/GenBank/DDBJ whole genome shotgun (WGS) entry which is preliminary data.</text>
</comment>
<evidence type="ECO:0000313" key="3">
    <source>
        <dbReference type="Proteomes" id="UP000765509"/>
    </source>
</evidence>
<reference evidence="2" key="1">
    <citation type="submission" date="2021-03" db="EMBL/GenBank/DDBJ databases">
        <title>Draft genome sequence of rust myrtle Austropuccinia psidii MF-1, a brazilian biotype.</title>
        <authorList>
            <person name="Quecine M.C."/>
            <person name="Pachon D.M.R."/>
            <person name="Bonatelli M.L."/>
            <person name="Correr F.H."/>
            <person name="Franceschini L.M."/>
            <person name="Leite T.F."/>
            <person name="Margarido G.R.A."/>
            <person name="Almeida C.A."/>
            <person name="Ferrarezi J.A."/>
            <person name="Labate C.A."/>
        </authorList>
    </citation>
    <scope>NUCLEOTIDE SEQUENCE</scope>
    <source>
        <strain evidence="2">MF-1</strain>
    </source>
</reference>
<evidence type="ECO:0000256" key="1">
    <source>
        <dbReference type="SAM" id="MobiDB-lite"/>
    </source>
</evidence>
<feature type="region of interest" description="Disordered" evidence="1">
    <location>
        <begin position="1"/>
        <end position="45"/>
    </location>
</feature>
<proteinExistence type="predicted"/>
<gene>
    <name evidence="2" type="ORF">O181_043704</name>
</gene>